<dbReference type="WBParaSite" id="PSAMB.scaffold2252size24330.g17038.t1">
    <property type="protein sequence ID" value="PSAMB.scaffold2252size24330.g17038.t1"/>
    <property type="gene ID" value="PSAMB.scaffold2252size24330.g17038"/>
</dbReference>
<name>A0A914VQ39_9BILA</name>
<accession>A0A914VQ39</accession>
<protein>
    <submittedName>
        <fullName evidence="3">Uncharacterized protein</fullName>
    </submittedName>
</protein>
<reference evidence="3" key="1">
    <citation type="submission" date="2022-11" db="UniProtKB">
        <authorList>
            <consortium name="WormBaseParasite"/>
        </authorList>
    </citation>
    <scope>IDENTIFICATION</scope>
</reference>
<sequence>MASDQRPQHALLSNAQETPQEDSRRNNDNNITNNITGGRNVIAPVSGGIVVQGDYYAPMEPLPAPAPPTPEELKEMLKK</sequence>
<dbReference type="AlphaFoldDB" id="A0A914VQ39"/>
<feature type="compositionally biased region" description="Low complexity" evidence="1">
    <location>
        <begin position="28"/>
        <end position="38"/>
    </location>
</feature>
<feature type="region of interest" description="Disordered" evidence="1">
    <location>
        <begin position="59"/>
        <end position="79"/>
    </location>
</feature>
<feature type="region of interest" description="Disordered" evidence="1">
    <location>
        <begin position="1"/>
        <end position="38"/>
    </location>
</feature>
<organism evidence="2 3">
    <name type="scientific">Plectus sambesii</name>
    <dbReference type="NCBI Taxonomy" id="2011161"/>
    <lineage>
        <taxon>Eukaryota</taxon>
        <taxon>Metazoa</taxon>
        <taxon>Ecdysozoa</taxon>
        <taxon>Nematoda</taxon>
        <taxon>Chromadorea</taxon>
        <taxon>Plectida</taxon>
        <taxon>Plectina</taxon>
        <taxon>Plectoidea</taxon>
        <taxon>Plectidae</taxon>
        <taxon>Plectus</taxon>
    </lineage>
</organism>
<evidence type="ECO:0000256" key="1">
    <source>
        <dbReference type="SAM" id="MobiDB-lite"/>
    </source>
</evidence>
<proteinExistence type="predicted"/>
<evidence type="ECO:0000313" key="3">
    <source>
        <dbReference type="WBParaSite" id="PSAMB.scaffold2252size24330.g17038.t1"/>
    </source>
</evidence>
<feature type="compositionally biased region" description="Pro residues" evidence="1">
    <location>
        <begin position="60"/>
        <end position="70"/>
    </location>
</feature>
<evidence type="ECO:0000313" key="2">
    <source>
        <dbReference type="Proteomes" id="UP000887566"/>
    </source>
</evidence>
<dbReference type="Proteomes" id="UP000887566">
    <property type="component" value="Unplaced"/>
</dbReference>
<keyword evidence="2" id="KW-1185">Reference proteome</keyword>